<keyword evidence="4" id="KW-1185">Reference proteome</keyword>
<protein>
    <submittedName>
        <fullName evidence="3">Phosphotransferase enzyme family protein</fullName>
    </submittedName>
</protein>
<dbReference type="Gene3D" id="3.90.1200.10">
    <property type="match status" value="1"/>
</dbReference>
<dbReference type="InterPro" id="IPR011009">
    <property type="entry name" value="Kinase-like_dom_sf"/>
</dbReference>
<comment type="caution">
    <text evidence="3">The sequence shown here is derived from an EMBL/GenBank/DDBJ whole genome shotgun (WGS) entry which is preliminary data.</text>
</comment>
<feature type="domain" description="Aminoglycoside phosphotransferase" evidence="2">
    <location>
        <begin position="72"/>
        <end position="269"/>
    </location>
</feature>
<comment type="similarity">
    <text evidence="1">Belongs to the pseudomonas-type ThrB family.</text>
</comment>
<evidence type="ECO:0000313" key="4">
    <source>
        <dbReference type="Proteomes" id="UP001595715"/>
    </source>
</evidence>
<sequence>MTIVHRAENAIIARHALAQYDLDVVSAAPIAQSGAAVFKIEDAQGNLYSLRLHESSSSTLEKMWTSPDMLNSELVWLDALNRDTSLILPEPKRNREGAYVTQVDHRYCTLLSWVDGEQKPYFTNQHELKSAAEMTAALHRQASNWQPPSSFARPTINRARIQSALDLLKEQSREGFLDASHVQILETAGERAMSLLDALPKDRMTWGMLHGDLVPPNIVFIDGAAHPIDFGACGFGFYLTDLAISFFYIHPHGRQRYIDWYGERFPLPNDYEARLEGLFIALRLIVMRNAIALPGANEWLPNDVRKSASREFGRYANGETFLFTGAPFWE</sequence>
<dbReference type="PANTHER" id="PTHR21064:SF6">
    <property type="entry name" value="AMINOGLYCOSIDE PHOSPHOTRANSFERASE DOMAIN-CONTAINING PROTEIN"/>
    <property type="match status" value="1"/>
</dbReference>
<dbReference type="EMBL" id="JBHSAM010000034">
    <property type="protein sequence ID" value="MFC4103228.1"/>
    <property type="molecule type" value="Genomic_DNA"/>
</dbReference>
<dbReference type="InterPro" id="IPR002575">
    <property type="entry name" value="Aminoglycoside_PTrfase"/>
</dbReference>
<dbReference type="Proteomes" id="UP001595715">
    <property type="component" value="Unassembled WGS sequence"/>
</dbReference>
<dbReference type="RefSeq" id="WP_377721806.1">
    <property type="nucleotide sequence ID" value="NZ_JBHSAM010000034.1"/>
</dbReference>
<dbReference type="PANTHER" id="PTHR21064">
    <property type="entry name" value="AMINOGLYCOSIDE PHOSPHOTRANSFERASE DOMAIN-CONTAINING PROTEIN-RELATED"/>
    <property type="match status" value="1"/>
</dbReference>
<dbReference type="InterPro" id="IPR050249">
    <property type="entry name" value="Pseudomonas-type_ThrB"/>
</dbReference>
<organism evidence="3 4">
    <name type="scientific">Paenibacillus xanthanilyticus</name>
    <dbReference type="NCBI Taxonomy" id="1783531"/>
    <lineage>
        <taxon>Bacteria</taxon>
        <taxon>Bacillati</taxon>
        <taxon>Bacillota</taxon>
        <taxon>Bacilli</taxon>
        <taxon>Bacillales</taxon>
        <taxon>Paenibacillaceae</taxon>
        <taxon>Paenibacillus</taxon>
    </lineage>
</organism>
<dbReference type="Pfam" id="PF01636">
    <property type="entry name" value="APH"/>
    <property type="match status" value="1"/>
</dbReference>
<dbReference type="SUPFAM" id="SSF56112">
    <property type="entry name" value="Protein kinase-like (PK-like)"/>
    <property type="match status" value="1"/>
</dbReference>
<gene>
    <name evidence="3" type="ORF">ACFOZ8_26770</name>
</gene>
<accession>A0ABV8KB43</accession>
<reference evidence="4" key="1">
    <citation type="journal article" date="2019" name="Int. J. Syst. Evol. Microbiol.">
        <title>The Global Catalogue of Microorganisms (GCM) 10K type strain sequencing project: providing services to taxonomists for standard genome sequencing and annotation.</title>
        <authorList>
            <consortium name="The Broad Institute Genomics Platform"/>
            <consortium name="The Broad Institute Genome Sequencing Center for Infectious Disease"/>
            <person name="Wu L."/>
            <person name="Ma J."/>
        </authorList>
    </citation>
    <scope>NUCLEOTIDE SEQUENCE [LARGE SCALE GENOMIC DNA]</scope>
    <source>
        <strain evidence="4">IBRC-M 10987</strain>
    </source>
</reference>
<evidence type="ECO:0000313" key="3">
    <source>
        <dbReference type="EMBL" id="MFC4103228.1"/>
    </source>
</evidence>
<evidence type="ECO:0000256" key="1">
    <source>
        <dbReference type="ARBA" id="ARBA00038240"/>
    </source>
</evidence>
<evidence type="ECO:0000259" key="2">
    <source>
        <dbReference type="Pfam" id="PF01636"/>
    </source>
</evidence>
<proteinExistence type="inferred from homology"/>
<name>A0ABV8KB43_9BACL</name>